<dbReference type="RefSeq" id="WP_173920789.1">
    <property type="nucleotide sequence ID" value="NZ_CADCXY010000004.1"/>
</dbReference>
<feature type="domain" description="N-acetyltransferase" evidence="3">
    <location>
        <begin position="4"/>
        <end position="146"/>
    </location>
</feature>
<evidence type="ECO:0000256" key="1">
    <source>
        <dbReference type="ARBA" id="ARBA00022679"/>
    </source>
</evidence>
<dbReference type="Pfam" id="PF09500">
    <property type="entry name" value="YiiD_C"/>
    <property type="match status" value="1"/>
</dbReference>
<dbReference type="EMBL" id="CADCXY010000004">
    <property type="protein sequence ID" value="CAB0151420.1"/>
    <property type="molecule type" value="Genomic_DNA"/>
</dbReference>
<evidence type="ECO:0000313" key="5">
    <source>
        <dbReference type="Proteomes" id="UP000481517"/>
    </source>
</evidence>
<evidence type="ECO:0000313" key="4">
    <source>
        <dbReference type="EMBL" id="CAB0151420.1"/>
    </source>
</evidence>
<organism evidence="4 5">
    <name type="scientific">Pseudidiomarina piscicola</name>
    <dbReference type="NCBI Taxonomy" id="2614830"/>
    <lineage>
        <taxon>Bacteria</taxon>
        <taxon>Pseudomonadati</taxon>
        <taxon>Pseudomonadota</taxon>
        <taxon>Gammaproteobacteria</taxon>
        <taxon>Alteromonadales</taxon>
        <taxon>Idiomarinaceae</taxon>
        <taxon>Pseudidiomarina</taxon>
    </lineage>
</organism>
<dbReference type="Gene3D" id="3.10.129.10">
    <property type="entry name" value="Hotdog Thioesterase"/>
    <property type="match status" value="1"/>
</dbReference>
<dbReference type="InterPro" id="IPR029069">
    <property type="entry name" value="HotDog_dom_sf"/>
</dbReference>
<reference evidence="4 5" key="1">
    <citation type="submission" date="2020-02" db="EMBL/GenBank/DDBJ databases">
        <authorList>
            <person name="Rodrigo-Torres L."/>
            <person name="Arahal R. D."/>
            <person name="Lucena T."/>
        </authorList>
    </citation>
    <scope>NUCLEOTIDE SEQUENCE [LARGE SCALE GENOMIC DNA]</scope>
    <source>
        <strain evidence="4 5">CECT 9734</strain>
    </source>
</reference>
<dbReference type="PROSITE" id="PS51186">
    <property type="entry name" value="GNAT"/>
    <property type="match status" value="1"/>
</dbReference>
<dbReference type="GO" id="GO:0016747">
    <property type="term" value="F:acyltransferase activity, transferring groups other than amino-acyl groups"/>
    <property type="evidence" value="ECO:0007669"/>
    <property type="project" value="InterPro"/>
</dbReference>
<dbReference type="Pfam" id="PF00583">
    <property type="entry name" value="Acetyltransf_1"/>
    <property type="match status" value="1"/>
</dbReference>
<dbReference type="Gene3D" id="3.40.630.30">
    <property type="match status" value="1"/>
</dbReference>
<dbReference type="Proteomes" id="UP000481517">
    <property type="component" value="Unassembled WGS sequence"/>
</dbReference>
<keyword evidence="5" id="KW-1185">Reference proteome</keyword>
<sequence>MYKVIIPTSDTEWQTYFDLRYRVLREPFQRPRGSEQDEYDQVGYHRMVVNDAGAAVAIGRLHFNNPDEGQIRFMASAPEHRGEGHGVAIVYALEQFARQEGAKHIVINSRDNTLGFYQKCGYQLAEEADTVANPTAEHQLRKVLTEHNRITYRPDWCRELQNTWHGDIPISETMGIRIRQYTGREFETNAQLSRNINVHGTMFAGSIYSLATLTCWGLLHLQLRERELPGAVVLADGNIHYHKPVSREPRAVARVIDMNGDLSSLERGQNARVHLKSQVFDGDQPVAEFTGQFVVLAKRQQTPKEEDA</sequence>
<dbReference type="AlphaFoldDB" id="A0A6S6WVB3"/>
<dbReference type="InterPro" id="IPR000182">
    <property type="entry name" value="GNAT_dom"/>
</dbReference>
<name>A0A6S6WVB3_9GAMM</name>
<keyword evidence="1 4" id="KW-0808">Transferase</keyword>
<dbReference type="NCBIfam" id="TIGR02447">
    <property type="entry name" value="yiiD_Cterm"/>
    <property type="match status" value="1"/>
</dbReference>
<gene>
    <name evidence="4" type="ORF">PSI9734_01808</name>
</gene>
<dbReference type="InterPro" id="IPR016181">
    <property type="entry name" value="Acyl_CoA_acyltransferase"/>
</dbReference>
<dbReference type="EC" id="2.3.1.-" evidence="4"/>
<evidence type="ECO:0000259" key="3">
    <source>
        <dbReference type="PROSITE" id="PS51186"/>
    </source>
</evidence>
<protein>
    <submittedName>
        <fullName evidence="4">Acetyltransferase</fullName>
        <ecNumber evidence="4">2.3.1.-</ecNumber>
    </submittedName>
</protein>
<dbReference type="InterPro" id="IPR050832">
    <property type="entry name" value="Bact_Acetyltransf"/>
</dbReference>
<dbReference type="SUPFAM" id="SSF54637">
    <property type="entry name" value="Thioesterase/thiol ester dehydrase-isomerase"/>
    <property type="match status" value="1"/>
</dbReference>
<evidence type="ECO:0000256" key="2">
    <source>
        <dbReference type="ARBA" id="ARBA00023315"/>
    </source>
</evidence>
<accession>A0A6S6WVB3</accession>
<dbReference type="CDD" id="cd04301">
    <property type="entry name" value="NAT_SF"/>
    <property type="match status" value="1"/>
</dbReference>
<keyword evidence="2 4" id="KW-0012">Acyltransferase</keyword>
<dbReference type="InterPro" id="IPR012660">
    <property type="entry name" value="YiiD_C"/>
</dbReference>
<dbReference type="SUPFAM" id="SSF55729">
    <property type="entry name" value="Acyl-CoA N-acyltransferases (Nat)"/>
    <property type="match status" value="1"/>
</dbReference>
<proteinExistence type="predicted"/>
<dbReference type="PANTHER" id="PTHR43877">
    <property type="entry name" value="AMINOALKYLPHOSPHONATE N-ACETYLTRANSFERASE-RELATED-RELATED"/>
    <property type="match status" value="1"/>
</dbReference>